<name>A0A4D9EBI4_9SAUR</name>
<gene>
    <name evidence="2" type="ORF">DR999_PMT13486</name>
</gene>
<dbReference type="GO" id="GO:0032259">
    <property type="term" value="P:methylation"/>
    <property type="evidence" value="ECO:0007669"/>
    <property type="project" value="UniProtKB-KW"/>
</dbReference>
<evidence type="ECO:0000256" key="1">
    <source>
        <dbReference type="SAM" id="MobiDB-lite"/>
    </source>
</evidence>
<feature type="region of interest" description="Disordered" evidence="1">
    <location>
        <begin position="70"/>
        <end position="100"/>
    </location>
</feature>
<accession>A0A4D9EBI4</accession>
<dbReference type="Proteomes" id="UP000297703">
    <property type="component" value="Unassembled WGS sequence"/>
</dbReference>
<reference evidence="2 3" key="1">
    <citation type="submission" date="2019-04" db="EMBL/GenBank/DDBJ databases">
        <title>Draft genome of the big-headed turtle Platysternon megacephalum.</title>
        <authorList>
            <person name="Gong S."/>
        </authorList>
    </citation>
    <scope>NUCLEOTIDE SEQUENCE [LARGE SCALE GENOMIC DNA]</scope>
    <source>
        <strain evidence="2">DO16091913</strain>
        <tissue evidence="2">Muscle</tissue>
    </source>
</reference>
<evidence type="ECO:0000313" key="3">
    <source>
        <dbReference type="Proteomes" id="UP000297703"/>
    </source>
</evidence>
<comment type="caution">
    <text evidence="2">The sequence shown here is derived from an EMBL/GenBank/DDBJ whole genome shotgun (WGS) entry which is preliminary data.</text>
</comment>
<keyword evidence="2" id="KW-0489">Methyltransferase</keyword>
<evidence type="ECO:0000313" key="2">
    <source>
        <dbReference type="EMBL" id="TFK04024.1"/>
    </source>
</evidence>
<dbReference type="EMBL" id="QXTE01000147">
    <property type="protein sequence ID" value="TFK04024.1"/>
    <property type="molecule type" value="Genomic_DNA"/>
</dbReference>
<proteinExistence type="predicted"/>
<sequence length="100" mass="10878">MKQSQCYTPCGCPCTTQPHEGTPCLLNEKLVLCPQAESWPGQALDSSSERRMGEEPRYCTSPAVFWLPGWPGGEPTARKVTGPQGDLAAGSKQTRRPKES</sequence>
<keyword evidence="3" id="KW-1185">Reference proteome</keyword>
<keyword evidence="2" id="KW-0808">Transferase</keyword>
<dbReference type="AlphaFoldDB" id="A0A4D9EBI4"/>
<dbReference type="GO" id="GO:0008168">
    <property type="term" value="F:methyltransferase activity"/>
    <property type="evidence" value="ECO:0007669"/>
    <property type="project" value="UniProtKB-KW"/>
</dbReference>
<organism evidence="2 3">
    <name type="scientific">Platysternon megacephalum</name>
    <name type="common">big-headed turtle</name>
    <dbReference type="NCBI Taxonomy" id="55544"/>
    <lineage>
        <taxon>Eukaryota</taxon>
        <taxon>Metazoa</taxon>
        <taxon>Chordata</taxon>
        <taxon>Craniata</taxon>
        <taxon>Vertebrata</taxon>
        <taxon>Euteleostomi</taxon>
        <taxon>Archelosauria</taxon>
        <taxon>Testudinata</taxon>
        <taxon>Testudines</taxon>
        <taxon>Cryptodira</taxon>
        <taxon>Durocryptodira</taxon>
        <taxon>Testudinoidea</taxon>
        <taxon>Platysternidae</taxon>
        <taxon>Platysternon</taxon>
    </lineage>
</organism>
<reference evidence="2 3" key="2">
    <citation type="submission" date="2019-04" db="EMBL/GenBank/DDBJ databases">
        <title>The genome sequence of big-headed turtle.</title>
        <authorList>
            <person name="Gong S."/>
        </authorList>
    </citation>
    <scope>NUCLEOTIDE SEQUENCE [LARGE SCALE GENOMIC DNA]</scope>
    <source>
        <strain evidence="2">DO16091913</strain>
        <tissue evidence="2">Muscle</tissue>
    </source>
</reference>
<protein>
    <submittedName>
        <fullName evidence="2">Serine hydroxymethyltransferase, mitochondrial</fullName>
    </submittedName>
</protein>